<evidence type="ECO:0000313" key="2">
    <source>
        <dbReference type="EMBL" id="GAA2582820.1"/>
    </source>
</evidence>
<sequence>MNHVSELPDLEGLEQLLAVHRGARAFVVPMTGPRGGLLGNNGDQIMHRVFDRILGRLEITSVPVGEAADVVIVPPNGALLEIYQFPELLKQRIEGYRDVPLVLFPSSAFFPTRNPAFMFEGRSAATTWILREHNSLSHLESLWGEALASAGVTLQIDHDVVASGHTFVDDILPKKVGAPIALVAARVDVEGKVVGARSTTASPSGPRLLKRLRRAIPYSRLTTLAARLARRSKQRAAGERIVASLPTDLRAELAAVGARTVYSDASAVQYATFAEYARLIRSAEIVVTNRLHVALPATVLGKRVILVDAGYHKLSGVYQRSLSGAPNVTLVQGAK</sequence>
<keyword evidence="3" id="KW-1185">Reference proteome</keyword>
<organism evidence="2 3">
    <name type="scientific">Microbacterium binotii</name>
    <dbReference type="NCBI Taxonomy" id="462710"/>
    <lineage>
        <taxon>Bacteria</taxon>
        <taxon>Bacillati</taxon>
        <taxon>Actinomycetota</taxon>
        <taxon>Actinomycetes</taxon>
        <taxon>Micrococcales</taxon>
        <taxon>Microbacteriaceae</taxon>
        <taxon>Microbacterium</taxon>
    </lineage>
</organism>
<accession>A0ABP6BR14</accession>
<gene>
    <name evidence="2" type="ORF">GCM10009862_22500</name>
</gene>
<reference evidence="3" key="1">
    <citation type="journal article" date="2019" name="Int. J. Syst. Evol. Microbiol.">
        <title>The Global Catalogue of Microorganisms (GCM) 10K type strain sequencing project: providing services to taxonomists for standard genome sequencing and annotation.</title>
        <authorList>
            <consortium name="The Broad Institute Genomics Platform"/>
            <consortium name="The Broad Institute Genome Sequencing Center for Infectious Disease"/>
            <person name="Wu L."/>
            <person name="Ma J."/>
        </authorList>
    </citation>
    <scope>NUCLEOTIDE SEQUENCE [LARGE SCALE GENOMIC DNA]</scope>
    <source>
        <strain evidence="3">JCM 16365</strain>
    </source>
</reference>
<dbReference type="EMBL" id="BAAARI010000014">
    <property type="protein sequence ID" value="GAA2582820.1"/>
    <property type="molecule type" value="Genomic_DNA"/>
</dbReference>
<dbReference type="InterPro" id="IPR007345">
    <property type="entry name" value="Polysacch_pyruvyl_Trfase"/>
</dbReference>
<comment type="caution">
    <text evidence="2">The sequence shown here is derived from an EMBL/GenBank/DDBJ whole genome shotgun (WGS) entry which is preliminary data.</text>
</comment>
<feature type="domain" description="Polysaccharide pyruvyl transferase" evidence="1">
    <location>
        <begin position="271"/>
        <end position="308"/>
    </location>
</feature>
<evidence type="ECO:0000313" key="3">
    <source>
        <dbReference type="Proteomes" id="UP001500274"/>
    </source>
</evidence>
<dbReference type="Pfam" id="PF04230">
    <property type="entry name" value="PS_pyruv_trans"/>
    <property type="match status" value="1"/>
</dbReference>
<protein>
    <recommendedName>
        <fullName evidence="1">Polysaccharide pyruvyl transferase domain-containing protein</fullName>
    </recommendedName>
</protein>
<evidence type="ECO:0000259" key="1">
    <source>
        <dbReference type="Pfam" id="PF04230"/>
    </source>
</evidence>
<name>A0ABP6BR14_9MICO</name>
<dbReference type="Proteomes" id="UP001500274">
    <property type="component" value="Unassembled WGS sequence"/>
</dbReference>
<proteinExistence type="predicted"/>